<protein>
    <submittedName>
        <fullName evidence="5">3-keto-5-aminohexanoate cleavage protein</fullName>
    </submittedName>
</protein>
<gene>
    <name evidence="5" type="ORF">EHF44_27830</name>
</gene>
<dbReference type="Pfam" id="PF05853">
    <property type="entry name" value="BKACE"/>
    <property type="match status" value="1"/>
</dbReference>
<dbReference type="PANTHER" id="PTHR37418">
    <property type="entry name" value="3-KETO-5-AMINOHEXANOATE CLEAVAGE ENZYME-RELATED"/>
    <property type="match status" value="1"/>
</dbReference>
<name>A0A3G8HCF2_9BURK</name>
<dbReference type="RefSeq" id="WP_124686991.1">
    <property type="nucleotide sequence ID" value="NZ_CP033971.1"/>
</dbReference>
<dbReference type="InterPro" id="IPR013785">
    <property type="entry name" value="Aldolase_TIM"/>
</dbReference>
<keyword evidence="2" id="KW-0808">Transferase</keyword>
<evidence type="ECO:0000256" key="4">
    <source>
        <dbReference type="ARBA" id="ARBA00022833"/>
    </source>
</evidence>
<dbReference type="GO" id="GO:0046872">
    <property type="term" value="F:metal ion binding"/>
    <property type="evidence" value="ECO:0007669"/>
    <property type="project" value="UniProtKB-KW"/>
</dbReference>
<evidence type="ECO:0000256" key="1">
    <source>
        <dbReference type="ARBA" id="ARBA00001947"/>
    </source>
</evidence>
<accession>A0A3G8HCF2</accession>
<keyword evidence="5" id="KW-0614">Plasmid</keyword>
<evidence type="ECO:0000313" key="5">
    <source>
        <dbReference type="EMBL" id="AZG17262.1"/>
    </source>
</evidence>
<proteinExistence type="predicted"/>
<dbReference type="GO" id="GO:0043720">
    <property type="term" value="F:3-keto-5-aminohexanoate cleavage activity"/>
    <property type="evidence" value="ECO:0007669"/>
    <property type="project" value="InterPro"/>
</dbReference>
<dbReference type="AlphaFoldDB" id="A0A3G8HCF2"/>
<evidence type="ECO:0000313" key="6">
    <source>
        <dbReference type="Proteomes" id="UP000270411"/>
    </source>
</evidence>
<evidence type="ECO:0000256" key="3">
    <source>
        <dbReference type="ARBA" id="ARBA00022723"/>
    </source>
</evidence>
<organism evidence="5 6">
    <name type="scientific">Cupriavidus pauculus</name>
    <dbReference type="NCBI Taxonomy" id="82633"/>
    <lineage>
        <taxon>Bacteria</taxon>
        <taxon>Pseudomonadati</taxon>
        <taxon>Pseudomonadota</taxon>
        <taxon>Betaproteobacteria</taxon>
        <taxon>Burkholderiales</taxon>
        <taxon>Burkholderiaceae</taxon>
        <taxon>Cupriavidus</taxon>
    </lineage>
</organism>
<keyword evidence="3" id="KW-0479">Metal-binding</keyword>
<dbReference type="InterPro" id="IPR008567">
    <property type="entry name" value="BKACE"/>
</dbReference>
<sequence>MTNSTKRCQYALAVAPNGARKTHLDHPQLPITPSELARCAQECLDIGAAMIHLHVRKADFTHSLEVSHYEAAVAAIRKAVGDRLVIQLTTEAVGVYKPSQQIATIKTLRPEAASVAIRELVQVDESGRNTAGEFFQWMRSEGVVAQYILYDADDVNRYAELRKDGHIPKDGHWVLFVLGRYSVGQTSSPSDLLPFLAAWKATGMDKTATQWAVCAFGNLEADCAAASVLLGGHARIGFENNMLLPTGQVAPNNAALLQAVRKTVDALAYSPMDAYTLRSLTFQ</sequence>
<dbReference type="PANTHER" id="PTHR37418:SF2">
    <property type="entry name" value="3-KETO-5-AMINOHEXANOATE CLEAVAGE ENZYME"/>
    <property type="match status" value="1"/>
</dbReference>
<keyword evidence="4" id="KW-0862">Zinc</keyword>
<dbReference type="KEGG" id="cpau:EHF44_27830"/>
<dbReference type="Gene3D" id="3.20.20.70">
    <property type="entry name" value="Aldolase class I"/>
    <property type="match status" value="1"/>
</dbReference>
<evidence type="ECO:0000256" key="2">
    <source>
        <dbReference type="ARBA" id="ARBA00022679"/>
    </source>
</evidence>
<reference evidence="6" key="1">
    <citation type="submission" date="2018-11" db="EMBL/GenBank/DDBJ databases">
        <title>FDA dAtabase for Regulatory Grade micrObial Sequences (FDA-ARGOS): Supporting development and validation of Infectious Disease Dx tests.</title>
        <authorList>
            <person name="Goldberg B."/>
            <person name="Campos J."/>
            <person name="Tallon L."/>
            <person name="Sadzewicz L."/>
            <person name="Zhao X."/>
            <person name="Vavikolanu K."/>
            <person name="Mehta A."/>
            <person name="Aluvathingal J."/>
            <person name="Nadendla S."/>
            <person name="Geyer C."/>
            <person name="Nandy P."/>
            <person name="Yan Y."/>
            <person name="Sichtig H."/>
        </authorList>
    </citation>
    <scope>NUCLEOTIDE SEQUENCE [LARGE SCALE GENOMIC DNA]</scope>
    <source>
        <strain evidence="6">FDAARGOS_614</strain>
        <plasmid evidence="6">unnamed2</plasmid>
    </source>
</reference>
<dbReference type="Proteomes" id="UP000270411">
    <property type="component" value="Plasmid unnamed2"/>
</dbReference>
<dbReference type="EMBL" id="CP033971">
    <property type="protein sequence ID" value="AZG17262.1"/>
    <property type="molecule type" value="Genomic_DNA"/>
</dbReference>
<dbReference type="OrthoDB" id="9155960at2"/>
<comment type="cofactor">
    <cofactor evidence="1">
        <name>Zn(2+)</name>
        <dbReference type="ChEBI" id="CHEBI:29105"/>
    </cofactor>
</comment>
<geneLocation type="plasmid" evidence="5">
    <name>unnamed2</name>
</geneLocation>